<dbReference type="InterPro" id="IPR003661">
    <property type="entry name" value="HisK_dim/P_dom"/>
</dbReference>
<accession>A0A419T459</accession>
<keyword evidence="5" id="KW-0547">Nucleotide-binding</keyword>
<dbReference type="PROSITE" id="PS50110">
    <property type="entry name" value="RESPONSE_REGULATORY"/>
    <property type="match status" value="1"/>
</dbReference>
<dbReference type="GO" id="GO:0000155">
    <property type="term" value="F:phosphorelay sensor kinase activity"/>
    <property type="evidence" value="ECO:0007669"/>
    <property type="project" value="InterPro"/>
</dbReference>
<evidence type="ECO:0000256" key="5">
    <source>
        <dbReference type="ARBA" id="ARBA00022741"/>
    </source>
</evidence>
<feature type="modified residue" description="4-aspartylphosphate" evidence="9">
    <location>
        <position position="502"/>
    </location>
</feature>
<evidence type="ECO:0000256" key="1">
    <source>
        <dbReference type="ARBA" id="ARBA00000085"/>
    </source>
</evidence>
<protein>
    <recommendedName>
        <fullName evidence="2">histidine kinase</fullName>
        <ecNumber evidence="2">2.7.13.3</ecNumber>
    </recommendedName>
</protein>
<dbReference type="SMART" id="SM00387">
    <property type="entry name" value="HATPase_c"/>
    <property type="match status" value="1"/>
</dbReference>
<dbReference type="InterPro" id="IPR036890">
    <property type="entry name" value="HATPase_C_sf"/>
</dbReference>
<keyword evidence="13" id="KW-1185">Reference proteome</keyword>
<dbReference type="InterPro" id="IPR029016">
    <property type="entry name" value="GAF-like_dom_sf"/>
</dbReference>
<keyword evidence="3 9" id="KW-0597">Phosphoprotein</keyword>
<dbReference type="SUPFAM" id="SSF55874">
    <property type="entry name" value="ATPase domain of HSP90 chaperone/DNA topoisomerase II/histidine kinase"/>
    <property type="match status" value="1"/>
</dbReference>
<evidence type="ECO:0000259" key="10">
    <source>
        <dbReference type="PROSITE" id="PS50109"/>
    </source>
</evidence>
<dbReference type="SUPFAM" id="SSF55781">
    <property type="entry name" value="GAF domain-like"/>
    <property type="match status" value="1"/>
</dbReference>
<dbReference type="InterPro" id="IPR011006">
    <property type="entry name" value="CheY-like_superfamily"/>
</dbReference>
<dbReference type="Pfam" id="PF00072">
    <property type="entry name" value="Response_reg"/>
    <property type="match status" value="1"/>
</dbReference>
<dbReference type="Gene3D" id="3.30.565.10">
    <property type="entry name" value="Histidine kinase-like ATPase, C-terminal domain"/>
    <property type="match status" value="1"/>
</dbReference>
<evidence type="ECO:0000256" key="3">
    <source>
        <dbReference type="ARBA" id="ARBA00022553"/>
    </source>
</evidence>
<dbReference type="InterPro" id="IPR001789">
    <property type="entry name" value="Sig_transdc_resp-reg_receiver"/>
</dbReference>
<evidence type="ECO:0000256" key="4">
    <source>
        <dbReference type="ARBA" id="ARBA00022679"/>
    </source>
</evidence>
<dbReference type="OrthoDB" id="9784397at2"/>
<dbReference type="Pfam" id="PF02518">
    <property type="entry name" value="HATPase_c"/>
    <property type="match status" value="1"/>
</dbReference>
<sequence length="566" mass="64904">MLSGSKEGREFLDNSGQIVKCQQDGDYYSIAACFNRKLKLIKELIEKVPYKKDCKEFLDYSIAKVINNIGADYGYIVTINDDFTIDFISKYKLPDELLNKLKSSVFSKELLKKRIKKGTIKLVTKSDLCVSEKHILHKLFLQYKIKSLVEVPIKERDNTIKGFLVLVSQKDENIFQEHIYLLQILTSIILVLLKDHRKHEKRQKELVKAERLKILGELAGGVAHDFNNVLTTIIGFTQMALLKSRNEEIRKLLDIIYKSSLDAKAIVNKIQNFNKTSYDKQIDLHNLNSIVENVIEMAKPKWKNDYESKGAKLEIIKRLNSKRCIYCNEHEIREALLNIVLNAMDAMENGGKLTIITYDKDDKAYLHIEDNGIGMEDKVKEKIFEPYYSTKEARGTGLGLSITQNIINEYNGNISVESKLGSGTKFIISFPSYSKVDNIKEENMEIPKYDSVKTLIIDDREDVADTIKELLAMLNVESDIGSTREEIFRKITQKEYDIVICDLAMPDISGLDVAKEIKEEYPNIKFILMTGWPGDIEKDKLVNVGYMIHKPCTLKDLIKGIEKVVE</sequence>
<evidence type="ECO:0000256" key="8">
    <source>
        <dbReference type="ARBA" id="ARBA00023012"/>
    </source>
</evidence>
<evidence type="ECO:0000256" key="6">
    <source>
        <dbReference type="ARBA" id="ARBA00022777"/>
    </source>
</evidence>
<dbReference type="SUPFAM" id="SSF52172">
    <property type="entry name" value="CheY-like"/>
    <property type="match status" value="1"/>
</dbReference>
<name>A0A419T459_9FIRM</name>
<dbReference type="RefSeq" id="WP_120168827.1">
    <property type="nucleotide sequence ID" value="NZ_MCIB01000012.1"/>
</dbReference>
<feature type="domain" description="Histidine kinase" evidence="10">
    <location>
        <begin position="221"/>
        <end position="434"/>
    </location>
</feature>
<dbReference type="InterPro" id="IPR004358">
    <property type="entry name" value="Sig_transdc_His_kin-like_C"/>
</dbReference>
<dbReference type="CDD" id="cd00156">
    <property type="entry name" value="REC"/>
    <property type="match status" value="1"/>
</dbReference>
<dbReference type="EMBL" id="MCIB01000012">
    <property type="protein sequence ID" value="RKD32347.1"/>
    <property type="molecule type" value="Genomic_DNA"/>
</dbReference>
<proteinExistence type="predicted"/>
<dbReference type="InterPro" id="IPR003594">
    <property type="entry name" value="HATPase_dom"/>
</dbReference>
<organism evidence="12 13">
    <name type="scientific">Thermohalobacter berrensis</name>
    <dbReference type="NCBI Taxonomy" id="99594"/>
    <lineage>
        <taxon>Bacteria</taxon>
        <taxon>Bacillati</taxon>
        <taxon>Bacillota</taxon>
        <taxon>Tissierellia</taxon>
        <taxon>Tissierellales</taxon>
        <taxon>Thermohalobacteraceae</taxon>
        <taxon>Thermohalobacter</taxon>
    </lineage>
</organism>
<dbReference type="Gene3D" id="3.30.450.40">
    <property type="match status" value="1"/>
</dbReference>
<keyword evidence="6" id="KW-0418">Kinase</keyword>
<gene>
    <name evidence="12" type="ORF">BET03_03300</name>
</gene>
<evidence type="ECO:0000256" key="2">
    <source>
        <dbReference type="ARBA" id="ARBA00012438"/>
    </source>
</evidence>
<dbReference type="PRINTS" id="PR00344">
    <property type="entry name" value="BCTRLSENSOR"/>
</dbReference>
<keyword evidence="7" id="KW-0067">ATP-binding</keyword>
<keyword evidence="8" id="KW-0902">Two-component regulatory system</keyword>
<keyword evidence="4" id="KW-0808">Transferase</keyword>
<dbReference type="SUPFAM" id="SSF47384">
    <property type="entry name" value="Homodimeric domain of signal transducing histidine kinase"/>
    <property type="match status" value="1"/>
</dbReference>
<evidence type="ECO:0000256" key="9">
    <source>
        <dbReference type="PROSITE-ProRule" id="PRU00169"/>
    </source>
</evidence>
<dbReference type="PANTHER" id="PTHR43065">
    <property type="entry name" value="SENSOR HISTIDINE KINASE"/>
    <property type="match status" value="1"/>
</dbReference>
<evidence type="ECO:0000313" key="13">
    <source>
        <dbReference type="Proteomes" id="UP000284177"/>
    </source>
</evidence>
<dbReference type="SMART" id="SM00448">
    <property type="entry name" value="REC"/>
    <property type="match status" value="1"/>
</dbReference>
<dbReference type="CDD" id="cd00082">
    <property type="entry name" value="HisKA"/>
    <property type="match status" value="1"/>
</dbReference>
<dbReference type="PANTHER" id="PTHR43065:SF46">
    <property type="entry name" value="C4-DICARBOXYLATE TRANSPORT SENSOR PROTEIN DCTB"/>
    <property type="match status" value="1"/>
</dbReference>
<reference evidence="12 13" key="1">
    <citation type="submission" date="2016-08" db="EMBL/GenBank/DDBJ databases">
        <title>Novel Firmicutes and Novel Genomes.</title>
        <authorList>
            <person name="Poppleton D.I."/>
            <person name="Gribaldo S."/>
        </authorList>
    </citation>
    <scope>NUCLEOTIDE SEQUENCE [LARGE SCALE GENOMIC DNA]</scope>
    <source>
        <strain evidence="12 13">CTT3</strain>
    </source>
</reference>
<dbReference type="InterPro" id="IPR036097">
    <property type="entry name" value="HisK_dim/P_sf"/>
</dbReference>
<dbReference type="Gene3D" id="3.40.50.2300">
    <property type="match status" value="1"/>
</dbReference>
<dbReference type="EC" id="2.7.13.3" evidence="2"/>
<feature type="domain" description="Response regulatory" evidence="11">
    <location>
        <begin position="453"/>
        <end position="565"/>
    </location>
</feature>
<evidence type="ECO:0000313" key="12">
    <source>
        <dbReference type="EMBL" id="RKD32347.1"/>
    </source>
</evidence>
<comment type="catalytic activity">
    <reaction evidence="1">
        <text>ATP + protein L-histidine = ADP + protein N-phospho-L-histidine.</text>
        <dbReference type="EC" id="2.7.13.3"/>
    </reaction>
</comment>
<evidence type="ECO:0000256" key="7">
    <source>
        <dbReference type="ARBA" id="ARBA00022840"/>
    </source>
</evidence>
<dbReference type="AlphaFoldDB" id="A0A419T459"/>
<dbReference type="InterPro" id="IPR005467">
    <property type="entry name" value="His_kinase_dom"/>
</dbReference>
<dbReference type="Pfam" id="PF00512">
    <property type="entry name" value="HisKA"/>
    <property type="match status" value="1"/>
</dbReference>
<evidence type="ECO:0000259" key="11">
    <source>
        <dbReference type="PROSITE" id="PS50110"/>
    </source>
</evidence>
<comment type="caution">
    <text evidence="12">The sequence shown here is derived from an EMBL/GenBank/DDBJ whole genome shotgun (WGS) entry which is preliminary data.</text>
</comment>
<dbReference type="PROSITE" id="PS50109">
    <property type="entry name" value="HIS_KIN"/>
    <property type="match status" value="1"/>
</dbReference>
<dbReference type="GO" id="GO:0005524">
    <property type="term" value="F:ATP binding"/>
    <property type="evidence" value="ECO:0007669"/>
    <property type="project" value="UniProtKB-KW"/>
</dbReference>
<dbReference type="Gene3D" id="1.10.287.130">
    <property type="match status" value="1"/>
</dbReference>
<dbReference type="SMART" id="SM00388">
    <property type="entry name" value="HisKA"/>
    <property type="match status" value="1"/>
</dbReference>
<dbReference type="Proteomes" id="UP000284177">
    <property type="component" value="Unassembled WGS sequence"/>
</dbReference>